<dbReference type="RefSeq" id="WP_114338075.1">
    <property type="nucleotide sequence ID" value="NZ_QPID01000004.1"/>
</dbReference>
<dbReference type="AlphaFoldDB" id="A0A368NKB7"/>
<dbReference type="InterPro" id="IPR038068">
    <property type="entry name" value="YcgL-like_sf"/>
</dbReference>
<dbReference type="EMBL" id="QPID01000004">
    <property type="protein sequence ID" value="RCU50586.1"/>
    <property type="molecule type" value="Genomic_DNA"/>
</dbReference>
<dbReference type="PANTHER" id="PTHR38109:SF1">
    <property type="entry name" value="PROTEIN YCGL"/>
    <property type="match status" value="1"/>
</dbReference>
<sequence length="92" mass="10632">MWCAIYKSSKKTGSYLYIERKDDFERVPEALLAQFLAPELVMVINLDKREHLGFADIKRVKAELVENGFYLQLPPPVDNLLKAHRLAKGIEE</sequence>
<accession>A0A368NKB7</accession>
<dbReference type="PANTHER" id="PTHR38109">
    <property type="entry name" value="PROTEIN YCGL"/>
    <property type="match status" value="1"/>
</dbReference>
<dbReference type="InterPro" id="IPR027354">
    <property type="entry name" value="YcgL_dom"/>
</dbReference>
<evidence type="ECO:0000259" key="2">
    <source>
        <dbReference type="PROSITE" id="PS51648"/>
    </source>
</evidence>
<gene>
    <name evidence="3" type="ORF">DU002_08125</name>
</gene>
<evidence type="ECO:0000313" key="3">
    <source>
        <dbReference type="EMBL" id="RCU50586.1"/>
    </source>
</evidence>
<protein>
    <recommendedName>
        <fullName evidence="1">YcgL domain-containing protein DU002_08125</fullName>
    </recommendedName>
</protein>
<reference evidence="3 4" key="1">
    <citation type="submission" date="2018-07" db="EMBL/GenBank/DDBJ databases">
        <title>Corallincola holothuriorum sp. nov., a new facultative anaerobe isolated from sea cucumber Apostichopus japonicus.</title>
        <authorList>
            <person name="Xia H."/>
        </authorList>
    </citation>
    <scope>NUCLEOTIDE SEQUENCE [LARGE SCALE GENOMIC DNA]</scope>
    <source>
        <strain evidence="3 4">C4</strain>
    </source>
</reference>
<dbReference type="HAMAP" id="MF_01866">
    <property type="entry name" value="UPF0745"/>
    <property type="match status" value="1"/>
</dbReference>
<evidence type="ECO:0000313" key="4">
    <source>
        <dbReference type="Proteomes" id="UP000252558"/>
    </source>
</evidence>
<evidence type="ECO:0000256" key="1">
    <source>
        <dbReference type="HAMAP-Rule" id="MF_01866"/>
    </source>
</evidence>
<keyword evidence="4" id="KW-1185">Reference proteome</keyword>
<dbReference type="OrthoDB" id="7062382at2"/>
<organism evidence="3 4">
    <name type="scientific">Corallincola holothuriorum</name>
    <dbReference type="NCBI Taxonomy" id="2282215"/>
    <lineage>
        <taxon>Bacteria</taxon>
        <taxon>Pseudomonadati</taxon>
        <taxon>Pseudomonadota</taxon>
        <taxon>Gammaproteobacteria</taxon>
        <taxon>Alteromonadales</taxon>
        <taxon>Psychromonadaceae</taxon>
        <taxon>Corallincola</taxon>
    </lineage>
</organism>
<dbReference type="Proteomes" id="UP000252558">
    <property type="component" value="Unassembled WGS sequence"/>
</dbReference>
<dbReference type="SUPFAM" id="SSF160191">
    <property type="entry name" value="YcgL-like"/>
    <property type="match status" value="1"/>
</dbReference>
<name>A0A368NKB7_9GAMM</name>
<comment type="caution">
    <text evidence="3">The sequence shown here is derived from an EMBL/GenBank/DDBJ whole genome shotgun (WGS) entry which is preliminary data.</text>
</comment>
<dbReference type="Pfam" id="PF05166">
    <property type="entry name" value="YcgL"/>
    <property type="match status" value="1"/>
</dbReference>
<dbReference type="PROSITE" id="PS51648">
    <property type="entry name" value="YCGL"/>
    <property type="match status" value="1"/>
</dbReference>
<feature type="domain" description="YcgL" evidence="2">
    <location>
        <begin position="1"/>
        <end position="85"/>
    </location>
</feature>
<proteinExistence type="inferred from homology"/>
<dbReference type="Gene3D" id="3.10.510.20">
    <property type="entry name" value="YcgL domain"/>
    <property type="match status" value="1"/>
</dbReference>